<protein>
    <submittedName>
        <fullName evidence="1">Uncharacterized protein</fullName>
    </submittedName>
</protein>
<gene>
    <name evidence="1" type="ORF">CA54_42050</name>
</gene>
<comment type="caution">
    <text evidence="1">The sequence shown here is derived from an EMBL/GenBank/DDBJ whole genome shotgun (WGS) entry which is preliminary data.</text>
</comment>
<organism evidence="1 2">
    <name type="scientific">Symmachiella macrocystis</name>
    <dbReference type="NCBI Taxonomy" id="2527985"/>
    <lineage>
        <taxon>Bacteria</taxon>
        <taxon>Pseudomonadati</taxon>
        <taxon>Planctomycetota</taxon>
        <taxon>Planctomycetia</taxon>
        <taxon>Planctomycetales</taxon>
        <taxon>Planctomycetaceae</taxon>
        <taxon>Symmachiella</taxon>
    </lineage>
</organism>
<dbReference type="AlphaFoldDB" id="A0A5C6BCE1"/>
<sequence>MIELKTYTISYQSDSLPDDHFVFASFWSSRATVRY</sequence>
<proteinExistence type="predicted"/>
<dbReference type="EMBL" id="SJPP01000002">
    <property type="protein sequence ID" value="TWU08966.1"/>
    <property type="molecule type" value="Genomic_DNA"/>
</dbReference>
<keyword evidence="2" id="KW-1185">Reference proteome</keyword>
<evidence type="ECO:0000313" key="1">
    <source>
        <dbReference type="EMBL" id="TWU08966.1"/>
    </source>
</evidence>
<name>A0A5C6BCE1_9PLAN</name>
<reference evidence="1 2" key="1">
    <citation type="submission" date="2019-02" db="EMBL/GenBank/DDBJ databases">
        <title>Deep-cultivation of Planctomycetes and their phenomic and genomic characterization uncovers novel biology.</title>
        <authorList>
            <person name="Wiegand S."/>
            <person name="Jogler M."/>
            <person name="Boedeker C."/>
            <person name="Pinto D."/>
            <person name="Vollmers J."/>
            <person name="Rivas-Marin E."/>
            <person name="Kohn T."/>
            <person name="Peeters S.H."/>
            <person name="Heuer A."/>
            <person name="Rast P."/>
            <person name="Oberbeckmann S."/>
            <person name="Bunk B."/>
            <person name="Jeske O."/>
            <person name="Meyerdierks A."/>
            <person name="Storesund J.E."/>
            <person name="Kallscheuer N."/>
            <person name="Luecker S."/>
            <person name="Lage O.M."/>
            <person name="Pohl T."/>
            <person name="Merkel B.J."/>
            <person name="Hornburger P."/>
            <person name="Mueller R.-W."/>
            <person name="Bruemmer F."/>
            <person name="Labrenz M."/>
            <person name="Spormann A.M."/>
            <person name="Op Den Camp H."/>
            <person name="Overmann J."/>
            <person name="Amann R."/>
            <person name="Jetten M.S.M."/>
            <person name="Mascher T."/>
            <person name="Medema M.H."/>
            <person name="Devos D.P."/>
            <person name="Kaster A.-K."/>
            <person name="Ovreas L."/>
            <person name="Rohde M."/>
            <person name="Galperin M.Y."/>
            <person name="Jogler C."/>
        </authorList>
    </citation>
    <scope>NUCLEOTIDE SEQUENCE [LARGE SCALE GENOMIC DNA]</scope>
    <source>
        <strain evidence="1 2">CA54</strain>
    </source>
</reference>
<evidence type="ECO:0000313" key="2">
    <source>
        <dbReference type="Proteomes" id="UP000320735"/>
    </source>
</evidence>
<dbReference type="Proteomes" id="UP000320735">
    <property type="component" value="Unassembled WGS sequence"/>
</dbReference>
<accession>A0A5C6BCE1</accession>